<name>A0AAV5EQE3_ELECO</name>
<gene>
    <name evidence="2" type="primary">gb12587</name>
    <name evidence="2" type="ORF">PR202_gb12587</name>
</gene>
<evidence type="ECO:0000313" key="2">
    <source>
        <dbReference type="EMBL" id="GJN24821.1"/>
    </source>
</evidence>
<dbReference type="EMBL" id="BQKI01000077">
    <property type="protein sequence ID" value="GJN24821.1"/>
    <property type="molecule type" value="Genomic_DNA"/>
</dbReference>
<dbReference type="Proteomes" id="UP001054889">
    <property type="component" value="Unassembled WGS sequence"/>
</dbReference>
<feature type="transmembrane region" description="Helical" evidence="1">
    <location>
        <begin position="36"/>
        <end position="53"/>
    </location>
</feature>
<dbReference type="AlphaFoldDB" id="A0AAV5EQE3"/>
<comment type="caution">
    <text evidence="2">The sequence shown here is derived from an EMBL/GenBank/DDBJ whole genome shotgun (WGS) entry which is preliminary data.</text>
</comment>
<keyword evidence="1" id="KW-1133">Transmembrane helix</keyword>
<keyword evidence="3" id="KW-1185">Reference proteome</keyword>
<organism evidence="2 3">
    <name type="scientific">Eleusine coracana subsp. coracana</name>
    <dbReference type="NCBI Taxonomy" id="191504"/>
    <lineage>
        <taxon>Eukaryota</taxon>
        <taxon>Viridiplantae</taxon>
        <taxon>Streptophyta</taxon>
        <taxon>Embryophyta</taxon>
        <taxon>Tracheophyta</taxon>
        <taxon>Spermatophyta</taxon>
        <taxon>Magnoliopsida</taxon>
        <taxon>Liliopsida</taxon>
        <taxon>Poales</taxon>
        <taxon>Poaceae</taxon>
        <taxon>PACMAD clade</taxon>
        <taxon>Chloridoideae</taxon>
        <taxon>Cynodonteae</taxon>
        <taxon>Eleusininae</taxon>
        <taxon>Eleusine</taxon>
    </lineage>
</organism>
<accession>A0AAV5EQE3</accession>
<proteinExistence type="predicted"/>
<reference evidence="2" key="1">
    <citation type="journal article" date="2018" name="DNA Res.">
        <title>Multiple hybrid de novo genome assembly of finger millet, an orphan allotetraploid crop.</title>
        <authorList>
            <person name="Hatakeyama M."/>
            <person name="Aluri S."/>
            <person name="Balachadran M.T."/>
            <person name="Sivarajan S.R."/>
            <person name="Patrignani A."/>
            <person name="Gruter S."/>
            <person name="Poveda L."/>
            <person name="Shimizu-Inatsugi R."/>
            <person name="Baeten J."/>
            <person name="Francoijs K.J."/>
            <person name="Nataraja K.N."/>
            <person name="Reddy Y.A.N."/>
            <person name="Phadnis S."/>
            <person name="Ravikumar R.L."/>
            <person name="Schlapbach R."/>
            <person name="Sreeman S.M."/>
            <person name="Shimizu K.K."/>
        </authorList>
    </citation>
    <scope>NUCLEOTIDE SEQUENCE</scope>
</reference>
<keyword evidence="1" id="KW-0472">Membrane</keyword>
<evidence type="ECO:0000313" key="3">
    <source>
        <dbReference type="Proteomes" id="UP001054889"/>
    </source>
</evidence>
<reference evidence="2" key="2">
    <citation type="submission" date="2021-12" db="EMBL/GenBank/DDBJ databases">
        <title>Resequencing data analysis of finger millet.</title>
        <authorList>
            <person name="Hatakeyama M."/>
            <person name="Aluri S."/>
            <person name="Balachadran M.T."/>
            <person name="Sivarajan S.R."/>
            <person name="Poveda L."/>
            <person name="Shimizu-Inatsugi R."/>
            <person name="Schlapbach R."/>
            <person name="Sreeman S.M."/>
            <person name="Shimizu K.K."/>
        </authorList>
    </citation>
    <scope>NUCLEOTIDE SEQUENCE</scope>
</reference>
<keyword evidence="1" id="KW-0812">Transmembrane</keyword>
<protein>
    <submittedName>
        <fullName evidence="2">Uncharacterized protein</fullName>
    </submittedName>
</protein>
<sequence>MDTMHIVSNKFQTFVSEVKQELPDNKKKVEWKKLKILFTIIFLLKLIYFHQVMCARGAMSGESEDTLTRMGQTRRNSLRKRIIRGLHACASHAKSWFYMTKEIARKKYSSMTQVRAEYIVFNCFLKI</sequence>
<evidence type="ECO:0000256" key="1">
    <source>
        <dbReference type="SAM" id="Phobius"/>
    </source>
</evidence>